<dbReference type="OrthoDB" id="5376103at2759"/>
<dbReference type="GO" id="GO:0008270">
    <property type="term" value="F:zinc ion binding"/>
    <property type="evidence" value="ECO:0007669"/>
    <property type="project" value="InterPro"/>
</dbReference>
<proteinExistence type="predicted"/>
<comment type="caution">
    <text evidence="2">The sequence shown here is derived from an EMBL/GenBank/DDBJ whole genome shotgun (WGS) entry which is preliminary data.</text>
</comment>
<organism evidence="2 3">
    <name type="scientific">Dactylellina haptotyla (strain CBS 200.50)</name>
    <name type="common">Nematode-trapping fungus</name>
    <name type="synonym">Monacrosporium haptotylum</name>
    <dbReference type="NCBI Taxonomy" id="1284197"/>
    <lineage>
        <taxon>Eukaryota</taxon>
        <taxon>Fungi</taxon>
        <taxon>Dikarya</taxon>
        <taxon>Ascomycota</taxon>
        <taxon>Pezizomycotina</taxon>
        <taxon>Orbiliomycetes</taxon>
        <taxon>Orbiliales</taxon>
        <taxon>Orbiliaceae</taxon>
        <taxon>Dactylellina</taxon>
    </lineage>
</organism>
<accession>S8CCJ3</accession>
<reference evidence="3" key="2">
    <citation type="submission" date="2013-04" db="EMBL/GenBank/DDBJ databases">
        <title>Genomic mechanisms accounting for the adaptation to parasitism in nematode-trapping fungi.</title>
        <authorList>
            <person name="Ahren D.G."/>
        </authorList>
    </citation>
    <scope>NUCLEOTIDE SEQUENCE [LARGE SCALE GENOMIC DNA]</scope>
    <source>
        <strain evidence="3">CBS 200.50</strain>
    </source>
</reference>
<dbReference type="AlphaFoldDB" id="S8CCJ3"/>
<feature type="compositionally biased region" description="Polar residues" evidence="1">
    <location>
        <begin position="125"/>
        <end position="148"/>
    </location>
</feature>
<feature type="compositionally biased region" description="Basic and acidic residues" evidence="1">
    <location>
        <begin position="18"/>
        <end position="48"/>
    </location>
</feature>
<evidence type="ECO:0000313" key="2">
    <source>
        <dbReference type="EMBL" id="EPS45347.1"/>
    </source>
</evidence>
<feature type="compositionally biased region" description="Polar residues" evidence="1">
    <location>
        <begin position="77"/>
        <end position="93"/>
    </location>
</feature>
<dbReference type="SUPFAM" id="SSF57701">
    <property type="entry name" value="Zn2/Cys6 DNA-binding domain"/>
    <property type="match status" value="1"/>
</dbReference>
<reference evidence="2 3" key="1">
    <citation type="journal article" date="2013" name="PLoS Genet.">
        <title>Genomic mechanisms accounting for the adaptation to parasitism in nematode-trapping fungi.</title>
        <authorList>
            <person name="Meerupati T."/>
            <person name="Andersson K.M."/>
            <person name="Friman E."/>
            <person name="Kumar D."/>
            <person name="Tunlid A."/>
            <person name="Ahren D."/>
        </authorList>
    </citation>
    <scope>NUCLEOTIDE SEQUENCE [LARGE SCALE GENOMIC DNA]</scope>
    <source>
        <strain evidence="2 3">CBS 200.50</strain>
    </source>
</reference>
<dbReference type="InterPro" id="IPR036864">
    <property type="entry name" value="Zn2-C6_fun-type_DNA-bd_sf"/>
</dbReference>
<feature type="region of interest" description="Disordered" evidence="1">
    <location>
        <begin position="1"/>
        <end position="93"/>
    </location>
</feature>
<evidence type="ECO:0000256" key="1">
    <source>
        <dbReference type="SAM" id="MobiDB-lite"/>
    </source>
</evidence>
<gene>
    <name evidence="2" type="ORF">H072_629</name>
</gene>
<dbReference type="HOGENOM" id="CLU_983592_0_0_1"/>
<name>S8CCJ3_DACHA</name>
<evidence type="ECO:0008006" key="4">
    <source>
        <dbReference type="Google" id="ProtNLM"/>
    </source>
</evidence>
<protein>
    <recommendedName>
        <fullName evidence="4">Zn(2)-C6 fungal-type domain-containing protein</fullName>
    </recommendedName>
</protein>
<dbReference type="EMBL" id="AQGS01000016">
    <property type="protein sequence ID" value="EPS45347.1"/>
    <property type="molecule type" value="Genomic_DNA"/>
</dbReference>
<feature type="region of interest" description="Disordered" evidence="1">
    <location>
        <begin position="116"/>
        <end position="179"/>
    </location>
</feature>
<dbReference type="GO" id="GO:0000981">
    <property type="term" value="F:DNA-binding transcription factor activity, RNA polymerase II-specific"/>
    <property type="evidence" value="ECO:0007669"/>
    <property type="project" value="InterPro"/>
</dbReference>
<sequence>MLQDRVLNVTYTDTETAESAKSRESTNDGEGTNEKKDVEDISRPEPKFDSTPVEAPNFPLLPPLSTLESSARPKVATTVSSNTPDHNQKLTNTLPDNDYFLKRSESTGLVQFPPIQIFNKPSPISDKTQSDSKSQPARESVSLISAGNVTAGPDMSNMESGGPAKRGRKRTASVAASAEPLRQKRVKVAETRRVPACKLCYDKHIGCDRASEADDCKACIKRNSSCLKNDVKIVKGIKTVKTEQQTVETDGANDKEQGTDTTTTTSAITVIILILDGSVINRS</sequence>
<dbReference type="Proteomes" id="UP000015100">
    <property type="component" value="Unassembled WGS sequence"/>
</dbReference>
<keyword evidence="3" id="KW-1185">Reference proteome</keyword>
<evidence type="ECO:0000313" key="3">
    <source>
        <dbReference type="Proteomes" id="UP000015100"/>
    </source>
</evidence>